<keyword evidence="3" id="KW-1185">Reference proteome</keyword>
<dbReference type="PANTHER" id="PTHR46013">
    <property type="entry name" value="VASCULAR CELL ADHESION MOLECULE 1"/>
    <property type="match status" value="1"/>
</dbReference>
<dbReference type="Ensembl" id="ENSATET00000035755.2">
    <property type="protein sequence ID" value="ENSATEP00000035247.2"/>
    <property type="gene ID" value="ENSATEG00000024229.2"/>
</dbReference>
<dbReference type="InterPro" id="IPR003599">
    <property type="entry name" value="Ig_sub"/>
</dbReference>
<dbReference type="InParanoid" id="A0A3Q1JJE4"/>
<dbReference type="SUPFAM" id="SSF48726">
    <property type="entry name" value="Immunoglobulin"/>
    <property type="match status" value="2"/>
</dbReference>
<reference evidence="2" key="1">
    <citation type="submission" date="2021-04" db="EMBL/GenBank/DDBJ databases">
        <authorList>
            <consortium name="Wellcome Sanger Institute Data Sharing"/>
        </authorList>
    </citation>
    <scope>NUCLEOTIDE SEQUENCE [LARGE SCALE GENOMIC DNA]</scope>
</reference>
<organism evidence="2 3">
    <name type="scientific">Anabas testudineus</name>
    <name type="common">Climbing perch</name>
    <name type="synonym">Anthias testudineus</name>
    <dbReference type="NCBI Taxonomy" id="64144"/>
    <lineage>
        <taxon>Eukaryota</taxon>
        <taxon>Metazoa</taxon>
        <taxon>Chordata</taxon>
        <taxon>Craniata</taxon>
        <taxon>Vertebrata</taxon>
        <taxon>Euteleostomi</taxon>
        <taxon>Actinopterygii</taxon>
        <taxon>Neopterygii</taxon>
        <taxon>Teleostei</taxon>
        <taxon>Neoteleostei</taxon>
        <taxon>Acanthomorphata</taxon>
        <taxon>Anabantaria</taxon>
        <taxon>Anabantiformes</taxon>
        <taxon>Anabantoidei</taxon>
        <taxon>Anabantidae</taxon>
        <taxon>Anabas</taxon>
    </lineage>
</organism>
<dbReference type="Proteomes" id="UP000265040">
    <property type="component" value="Chromosome 8"/>
</dbReference>
<feature type="domain" description="Ig-like" evidence="1">
    <location>
        <begin position="89"/>
        <end position="180"/>
    </location>
</feature>
<dbReference type="PANTHER" id="PTHR46013:SF4">
    <property type="entry name" value="B-CELL RECEPTOR CD22-RELATED"/>
    <property type="match status" value="1"/>
</dbReference>
<dbReference type="InterPro" id="IPR013783">
    <property type="entry name" value="Ig-like_fold"/>
</dbReference>
<protein>
    <recommendedName>
        <fullName evidence="1">Ig-like domain-containing protein</fullName>
    </recommendedName>
</protein>
<dbReference type="Gene3D" id="2.60.40.10">
    <property type="entry name" value="Immunoglobulins"/>
    <property type="match status" value="3"/>
</dbReference>
<sequence>SVVIHCSFYRPDNLRVKRVVWGHVKSRHVSGRVIFDSNVRRATTRYQYTGDKYHSCSLKIHKVLQNDAGKYIITFNSFKMDTWRGNAGPTLKVVDLKVLVTKTNGNETMKEGDFVNLTCLNRCDARDPASAFTWFKNGEPINEGPALYLSNISPANSGNYTCSLKTQAGTSSGVMHIDVEYGPKNTTVSVSSSGADTDSNITLVCSSHSNPPVANYTWFKIDADIVEVGHQPIFIPGDRGQYLCSVTNKHGSQNSSTVNLKTECKCSHTVPVVLPVCGAIKLLLFQTILDSIYQRYSYHCYCRCCCFAVECDNCNCCPKVSCIYFISSFNERVDVAL</sequence>
<dbReference type="AlphaFoldDB" id="A0A3Q1JJE4"/>
<dbReference type="Pfam" id="PF13895">
    <property type="entry name" value="Ig_2"/>
    <property type="match status" value="2"/>
</dbReference>
<reference evidence="2" key="2">
    <citation type="submission" date="2025-08" db="UniProtKB">
        <authorList>
            <consortium name="Ensembl"/>
        </authorList>
    </citation>
    <scope>IDENTIFICATION</scope>
</reference>
<dbReference type="PROSITE" id="PS50835">
    <property type="entry name" value="IG_LIKE"/>
    <property type="match status" value="2"/>
</dbReference>
<accession>A0A3Q1JJE4</accession>
<evidence type="ECO:0000259" key="1">
    <source>
        <dbReference type="PROSITE" id="PS50835"/>
    </source>
</evidence>
<dbReference type="SMART" id="SM00408">
    <property type="entry name" value="IGc2"/>
    <property type="match status" value="2"/>
</dbReference>
<dbReference type="InterPro" id="IPR003598">
    <property type="entry name" value="Ig_sub2"/>
</dbReference>
<evidence type="ECO:0000313" key="2">
    <source>
        <dbReference type="Ensembl" id="ENSATEP00000035247.2"/>
    </source>
</evidence>
<name>A0A3Q1JJE4_ANATE</name>
<feature type="domain" description="Ig-like" evidence="1">
    <location>
        <begin position="183"/>
        <end position="259"/>
    </location>
</feature>
<reference evidence="2" key="3">
    <citation type="submission" date="2025-09" db="UniProtKB">
        <authorList>
            <consortium name="Ensembl"/>
        </authorList>
    </citation>
    <scope>IDENTIFICATION</scope>
</reference>
<dbReference type="OrthoDB" id="9448246at2759"/>
<dbReference type="STRING" id="64144.ENSATEP00000035247"/>
<proteinExistence type="predicted"/>
<evidence type="ECO:0000313" key="3">
    <source>
        <dbReference type="Proteomes" id="UP000265040"/>
    </source>
</evidence>
<dbReference type="SMART" id="SM00409">
    <property type="entry name" value="IG"/>
    <property type="match status" value="2"/>
</dbReference>
<dbReference type="GeneTree" id="ENSGT01010000222294"/>
<dbReference type="InterPro" id="IPR007110">
    <property type="entry name" value="Ig-like_dom"/>
</dbReference>
<dbReference type="InterPro" id="IPR036179">
    <property type="entry name" value="Ig-like_dom_sf"/>
</dbReference>